<dbReference type="SUPFAM" id="SSF53448">
    <property type="entry name" value="Nucleotide-diphospho-sugar transferases"/>
    <property type="match status" value="1"/>
</dbReference>
<reference evidence="3" key="1">
    <citation type="submission" date="2022-10" db="EMBL/GenBank/DDBJ databases">
        <title>The WGS of Solirubrobacter phytolaccae KCTC 29190.</title>
        <authorList>
            <person name="Jiang Z."/>
        </authorList>
    </citation>
    <scope>NUCLEOTIDE SEQUENCE</scope>
    <source>
        <strain evidence="3">KCTC 29190</strain>
    </source>
</reference>
<sequence>MPDVILPVLNERDALPWVLERMPAGYTPIVVDNGSTDGSGELAASLGARVVLESTPGFGAACFAGLTAATDELVCFMDCDASFDPRELPKVADPVAAGTQDLMLGARNPTARGAWPVHARVANTVLALELRRRSKVKLRDIGPMRAARREALLELGIQDRRFGWPLEMVLRAAAAGWRIGEVPVAYHPRDGESKVTGTMKGTVRAVRDMAGVLRE</sequence>
<evidence type="ECO:0000256" key="1">
    <source>
        <dbReference type="ARBA" id="ARBA00006739"/>
    </source>
</evidence>
<dbReference type="InterPro" id="IPR001173">
    <property type="entry name" value="Glyco_trans_2-like"/>
</dbReference>
<comment type="similarity">
    <text evidence="1">Belongs to the glycosyltransferase 2 family.</text>
</comment>
<dbReference type="PANTHER" id="PTHR48090:SF7">
    <property type="entry name" value="RFBJ PROTEIN"/>
    <property type="match status" value="1"/>
</dbReference>
<organism evidence="3 4">
    <name type="scientific">Solirubrobacter phytolaccae</name>
    <dbReference type="NCBI Taxonomy" id="1404360"/>
    <lineage>
        <taxon>Bacteria</taxon>
        <taxon>Bacillati</taxon>
        <taxon>Actinomycetota</taxon>
        <taxon>Thermoleophilia</taxon>
        <taxon>Solirubrobacterales</taxon>
        <taxon>Solirubrobacteraceae</taxon>
        <taxon>Solirubrobacter</taxon>
    </lineage>
</organism>
<dbReference type="Proteomes" id="UP001147653">
    <property type="component" value="Unassembled WGS sequence"/>
</dbReference>
<dbReference type="Pfam" id="PF00535">
    <property type="entry name" value="Glycos_transf_2"/>
    <property type="match status" value="1"/>
</dbReference>
<evidence type="ECO:0000313" key="3">
    <source>
        <dbReference type="EMBL" id="MDA0184422.1"/>
    </source>
</evidence>
<accession>A0A9X3NMZ0</accession>
<dbReference type="InterPro" id="IPR050256">
    <property type="entry name" value="Glycosyltransferase_2"/>
</dbReference>
<comment type="caution">
    <text evidence="3">The sequence shown here is derived from an EMBL/GenBank/DDBJ whole genome shotgun (WGS) entry which is preliminary data.</text>
</comment>
<dbReference type="RefSeq" id="WP_270028877.1">
    <property type="nucleotide sequence ID" value="NZ_JAPDDP010000075.1"/>
</dbReference>
<dbReference type="InterPro" id="IPR029044">
    <property type="entry name" value="Nucleotide-diphossugar_trans"/>
</dbReference>
<name>A0A9X3NMZ0_9ACTN</name>
<dbReference type="Gene3D" id="3.90.550.10">
    <property type="entry name" value="Spore Coat Polysaccharide Biosynthesis Protein SpsA, Chain A"/>
    <property type="match status" value="1"/>
</dbReference>
<dbReference type="AlphaFoldDB" id="A0A9X3NMZ0"/>
<proteinExistence type="inferred from homology"/>
<keyword evidence="4" id="KW-1185">Reference proteome</keyword>
<dbReference type="CDD" id="cd04179">
    <property type="entry name" value="DPM_DPG-synthase_like"/>
    <property type="match status" value="1"/>
</dbReference>
<evidence type="ECO:0000259" key="2">
    <source>
        <dbReference type="Pfam" id="PF00535"/>
    </source>
</evidence>
<dbReference type="PANTHER" id="PTHR48090">
    <property type="entry name" value="UNDECAPRENYL-PHOSPHATE 4-DEOXY-4-FORMAMIDO-L-ARABINOSE TRANSFERASE-RELATED"/>
    <property type="match status" value="1"/>
</dbReference>
<evidence type="ECO:0000313" key="4">
    <source>
        <dbReference type="Proteomes" id="UP001147653"/>
    </source>
</evidence>
<gene>
    <name evidence="3" type="ORF">OJ997_29225</name>
</gene>
<dbReference type="EMBL" id="JAPDDP010000075">
    <property type="protein sequence ID" value="MDA0184422.1"/>
    <property type="molecule type" value="Genomic_DNA"/>
</dbReference>
<feature type="domain" description="Glycosyltransferase 2-like" evidence="2">
    <location>
        <begin position="4"/>
        <end position="154"/>
    </location>
</feature>
<protein>
    <submittedName>
        <fullName evidence="3">Glycosyltransferase family 2 protein</fullName>
    </submittedName>
</protein>